<reference evidence="2 3" key="1">
    <citation type="submission" date="2019-06" db="EMBL/GenBank/DDBJ databases">
        <title>Genome sequence of Litorilinea aerophila BAA-2444.</title>
        <authorList>
            <person name="Maclea K.S."/>
            <person name="Maurais E.G."/>
            <person name="Iannazzi L.C."/>
        </authorList>
    </citation>
    <scope>NUCLEOTIDE SEQUENCE [LARGE SCALE GENOMIC DNA]</scope>
    <source>
        <strain evidence="2 3">ATCC BAA-2444</strain>
    </source>
</reference>
<evidence type="ECO:0000313" key="3">
    <source>
        <dbReference type="Proteomes" id="UP000317371"/>
    </source>
</evidence>
<dbReference type="EMBL" id="VIGC01000017">
    <property type="protein sequence ID" value="TQE95061.1"/>
    <property type="molecule type" value="Genomic_DNA"/>
</dbReference>
<dbReference type="InParanoid" id="A0A540VE70"/>
<keyword evidence="1" id="KW-0812">Transmembrane</keyword>
<evidence type="ECO:0000313" key="2">
    <source>
        <dbReference type="EMBL" id="TQE95061.1"/>
    </source>
</evidence>
<sequence>MSHEPVTPPEQSSSWLRTRYRVIFIGLAVILMAAMAYVVGTSWLAGQAEAEIEPAAVVAEAPARPERQHVEAGSLYALEEMRDTYNPHAPAMGQPRTLDVYYARRAYDGAPPWIPHTVEDAMAVGGASCLQCHATGGYVPPMGAYAPRVPHPELTSCTQCHVPALTPGDDLFVSNGFTPAPPPALGQEAYPGAPPPVPHEITPQMRENCAACHIGPAAPAEIRTDHLERDHCLQCHVPNRTDGVWEREEARP</sequence>
<dbReference type="AlphaFoldDB" id="A0A540VE70"/>
<dbReference type="Gene3D" id="1.10.1130.10">
    <property type="entry name" value="Flavocytochrome C3, Chain A"/>
    <property type="match status" value="1"/>
</dbReference>
<organism evidence="2 3">
    <name type="scientific">Litorilinea aerophila</name>
    <dbReference type="NCBI Taxonomy" id="1204385"/>
    <lineage>
        <taxon>Bacteria</taxon>
        <taxon>Bacillati</taxon>
        <taxon>Chloroflexota</taxon>
        <taxon>Caldilineae</taxon>
        <taxon>Caldilineales</taxon>
        <taxon>Caldilineaceae</taxon>
        <taxon>Litorilinea</taxon>
    </lineage>
</organism>
<dbReference type="Proteomes" id="UP000317371">
    <property type="component" value="Unassembled WGS sequence"/>
</dbReference>
<comment type="caution">
    <text evidence="2">The sequence shown here is derived from an EMBL/GenBank/DDBJ whole genome shotgun (WGS) entry which is preliminary data.</text>
</comment>
<dbReference type="InterPro" id="IPR036280">
    <property type="entry name" value="Multihaem_cyt_sf"/>
</dbReference>
<dbReference type="OrthoDB" id="269685at2"/>
<gene>
    <name evidence="2" type="ORF">FKZ61_13870</name>
</gene>
<keyword evidence="3" id="KW-1185">Reference proteome</keyword>
<dbReference type="SUPFAM" id="SSF48695">
    <property type="entry name" value="Multiheme cytochromes"/>
    <property type="match status" value="1"/>
</dbReference>
<proteinExistence type="predicted"/>
<protein>
    <submittedName>
        <fullName evidence="2">Cytochrome C</fullName>
    </submittedName>
</protein>
<keyword evidence="1" id="KW-1133">Transmembrane helix</keyword>
<dbReference type="RefSeq" id="WP_141610738.1">
    <property type="nucleotide sequence ID" value="NZ_VIGC02000017.1"/>
</dbReference>
<evidence type="ECO:0000256" key="1">
    <source>
        <dbReference type="SAM" id="Phobius"/>
    </source>
</evidence>
<feature type="transmembrane region" description="Helical" evidence="1">
    <location>
        <begin position="20"/>
        <end position="39"/>
    </location>
</feature>
<keyword evidence="1" id="KW-0472">Membrane</keyword>
<accession>A0A540VE70</accession>
<name>A0A540VE70_9CHLR</name>